<dbReference type="InterPro" id="IPR009061">
    <property type="entry name" value="DNA-bd_dom_put_sf"/>
</dbReference>
<sequence length="74" mass="8734">MKTPKYYSVLEIADIFGRNPRTIRDWITKGCPTAGGTVRLRATKLGRSWDIKDEWLLLFEHRIRPDDEKPEFDL</sequence>
<evidence type="ECO:0000313" key="1">
    <source>
        <dbReference type="EMBL" id="NIZ62339.1"/>
    </source>
</evidence>
<dbReference type="RefSeq" id="WP_167684963.1">
    <property type="nucleotide sequence ID" value="NZ_QHLQ01000016.1"/>
</dbReference>
<dbReference type="Proteomes" id="UP001429564">
    <property type="component" value="Unassembled WGS sequence"/>
</dbReference>
<gene>
    <name evidence="1" type="ORF">DL239_15305</name>
</gene>
<protein>
    <submittedName>
        <fullName evidence="1">DNA-binding protein</fullName>
    </submittedName>
</protein>
<accession>A0ABX0W9L7</accession>
<proteinExistence type="predicted"/>
<name>A0ABX0W9L7_9RHOB</name>
<evidence type="ECO:0000313" key="2">
    <source>
        <dbReference type="Proteomes" id="UP001429564"/>
    </source>
</evidence>
<dbReference type="SUPFAM" id="SSF46955">
    <property type="entry name" value="Putative DNA-binding domain"/>
    <property type="match status" value="1"/>
</dbReference>
<keyword evidence="2" id="KW-1185">Reference proteome</keyword>
<dbReference type="Gene3D" id="1.10.10.10">
    <property type="entry name" value="Winged helix-like DNA-binding domain superfamily/Winged helix DNA-binding domain"/>
    <property type="match status" value="1"/>
</dbReference>
<comment type="caution">
    <text evidence="1">The sequence shown here is derived from an EMBL/GenBank/DDBJ whole genome shotgun (WGS) entry which is preliminary data.</text>
</comment>
<dbReference type="InterPro" id="IPR036388">
    <property type="entry name" value="WH-like_DNA-bd_sf"/>
</dbReference>
<organism evidence="1 2">
    <name type="scientific">Parasedimentitalea denitrificans</name>
    <dbReference type="NCBI Taxonomy" id="2211118"/>
    <lineage>
        <taxon>Bacteria</taxon>
        <taxon>Pseudomonadati</taxon>
        <taxon>Pseudomonadota</taxon>
        <taxon>Alphaproteobacteria</taxon>
        <taxon>Rhodobacterales</taxon>
        <taxon>Paracoccaceae</taxon>
        <taxon>Parasedimentitalea</taxon>
    </lineage>
</organism>
<reference evidence="1 2" key="1">
    <citation type="submission" date="2018-05" db="EMBL/GenBank/DDBJ databases">
        <authorList>
            <person name="Zhang Y.-J."/>
        </authorList>
    </citation>
    <scope>NUCLEOTIDE SEQUENCE [LARGE SCALE GENOMIC DNA]</scope>
    <source>
        <strain evidence="1 2">CY04</strain>
    </source>
</reference>
<dbReference type="EMBL" id="QHLQ01000016">
    <property type="protein sequence ID" value="NIZ62339.1"/>
    <property type="molecule type" value="Genomic_DNA"/>
</dbReference>
<keyword evidence="1" id="KW-0238">DNA-binding</keyword>
<dbReference type="GO" id="GO:0003677">
    <property type="term" value="F:DNA binding"/>
    <property type="evidence" value="ECO:0007669"/>
    <property type="project" value="UniProtKB-KW"/>
</dbReference>